<evidence type="ECO:0000256" key="2">
    <source>
        <dbReference type="ARBA" id="ARBA00022741"/>
    </source>
</evidence>
<dbReference type="Gene3D" id="1.10.510.10">
    <property type="entry name" value="Transferase(Phosphotransferase) domain 1"/>
    <property type="match status" value="1"/>
</dbReference>
<keyword evidence="3 9" id="KW-0418">Kinase</keyword>
<dbReference type="Pfam" id="PF00069">
    <property type="entry name" value="Pkinase"/>
    <property type="match status" value="1"/>
</dbReference>
<feature type="region of interest" description="Disordered" evidence="6">
    <location>
        <begin position="452"/>
        <end position="489"/>
    </location>
</feature>
<evidence type="ECO:0000259" key="8">
    <source>
        <dbReference type="PROSITE" id="PS50011"/>
    </source>
</evidence>
<dbReference type="SUPFAM" id="SSF56112">
    <property type="entry name" value="Protein kinase-like (PK-like)"/>
    <property type="match status" value="1"/>
</dbReference>
<feature type="region of interest" description="Disordered" evidence="6">
    <location>
        <begin position="541"/>
        <end position="582"/>
    </location>
</feature>
<dbReference type="SMART" id="SM00220">
    <property type="entry name" value="S_TKc"/>
    <property type="match status" value="1"/>
</dbReference>
<dbReference type="GO" id="GO:0005524">
    <property type="term" value="F:ATP binding"/>
    <property type="evidence" value="ECO:0007669"/>
    <property type="project" value="UniProtKB-UniRule"/>
</dbReference>
<dbReference type="AlphaFoldDB" id="A0A6N7Q0F6"/>
<evidence type="ECO:0000256" key="5">
    <source>
        <dbReference type="PROSITE-ProRule" id="PRU10141"/>
    </source>
</evidence>
<feature type="region of interest" description="Disordered" evidence="6">
    <location>
        <begin position="339"/>
        <end position="360"/>
    </location>
</feature>
<keyword evidence="1" id="KW-0808">Transferase</keyword>
<feature type="compositionally biased region" description="Low complexity" evidence="6">
    <location>
        <begin position="562"/>
        <end position="582"/>
    </location>
</feature>
<keyword evidence="7" id="KW-0812">Transmembrane</keyword>
<dbReference type="InterPro" id="IPR008271">
    <property type="entry name" value="Ser/Thr_kinase_AS"/>
</dbReference>
<dbReference type="GO" id="GO:0004674">
    <property type="term" value="F:protein serine/threonine kinase activity"/>
    <property type="evidence" value="ECO:0007669"/>
    <property type="project" value="TreeGrafter"/>
</dbReference>
<feature type="domain" description="Protein kinase" evidence="8">
    <location>
        <begin position="20"/>
        <end position="292"/>
    </location>
</feature>
<evidence type="ECO:0000313" key="9">
    <source>
        <dbReference type="EMBL" id="MRG97589.1"/>
    </source>
</evidence>
<dbReference type="PROSITE" id="PS50011">
    <property type="entry name" value="PROTEIN_KINASE_DOM"/>
    <property type="match status" value="1"/>
</dbReference>
<dbReference type="CDD" id="cd14014">
    <property type="entry name" value="STKc_PknB_like"/>
    <property type="match status" value="1"/>
</dbReference>
<keyword evidence="7" id="KW-1133">Transmembrane helix</keyword>
<evidence type="ECO:0000256" key="4">
    <source>
        <dbReference type="ARBA" id="ARBA00022840"/>
    </source>
</evidence>
<dbReference type="Proteomes" id="UP000440224">
    <property type="component" value="Unassembled WGS sequence"/>
</dbReference>
<feature type="compositionally biased region" description="Low complexity" evidence="6">
    <location>
        <begin position="465"/>
        <end position="474"/>
    </location>
</feature>
<dbReference type="PANTHER" id="PTHR43289">
    <property type="entry name" value="MITOGEN-ACTIVATED PROTEIN KINASE KINASE KINASE 20-RELATED"/>
    <property type="match status" value="1"/>
</dbReference>
<name>A0A6N7Q0F6_9BACT</name>
<dbReference type="EMBL" id="WJIE01000018">
    <property type="protein sequence ID" value="MRG97589.1"/>
    <property type="molecule type" value="Genomic_DNA"/>
</dbReference>
<gene>
    <name evidence="9" type="ORF">GF068_37515</name>
</gene>
<comment type="caution">
    <text evidence="9">The sequence shown here is derived from an EMBL/GenBank/DDBJ whole genome shotgun (WGS) entry which is preliminary data.</text>
</comment>
<feature type="region of interest" description="Disordered" evidence="6">
    <location>
        <begin position="290"/>
        <end position="321"/>
    </location>
</feature>
<dbReference type="InterPro" id="IPR017441">
    <property type="entry name" value="Protein_kinase_ATP_BS"/>
</dbReference>
<dbReference type="Gene3D" id="3.30.200.20">
    <property type="entry name" value="Phosphorylase Kinase, domain 1"/>
    <property type="match status" value="1"/>
</dbReference>
<evidence type="ECO:0000256" key="7">
    <source>
        <dbReference type="SAM" id="Phobius"/>
    </source>
</evidence>
<reference evidence="9 10" key="1">
    <citation type="submission" date="2019-10" db="EMBL/GenBank/DDBJ databases">
        <title>A soil myxobacterium in the family Polyangiaceae.</title>
        <authorList>
            <person name="Li Y."/>
            <person name="Wang J."/>
        </authorList>
    </citation>
    <scope>NUCLEOTIDE SEQUENCE [LARGE SCALE GENOMIC DNA]</scope>
    <source>
        <strain evidence="9 10">DSM 14734</strain>
    </source>
</reference>
<accession>A0A6N7Q0F6</accession>
<feature type="compositionally biased region" description="Basic and acidic residues" evidence="6">
    <location>
        <begin position="292"/>
        <end position="312"/>
    </location>
</feature>
<dbReference type="InterPro" id="IPR011009">
    <property type="entry name" value="Kinase-like_dom_sf"/>
</dbReference>
<feature type="transmembrane region" description="Helical" evidence="7">
    <location>
        <begin position="505"/>
        <end position="525"/>
    </location>
</feature>
<organism evidence="9 10">
    <name type="scientific">Polyangium spumosum</name>
    <dbReference type="NCBI Taxonomy" id="889282"/>
    <lineage>
        <taxon>Bacteria</taxon>
        <taxon>Pseudomonadati</taxon>
        <taxon>Myxococcota</taxon>
        <taxon>Polyangia</taxon>
        <taxon>Polyangiales</taxon>
        <taxon>Polyangiaceae</taxon>
        <taxon>Polyangium</taxon>
    </lineage>
</organism>
<feature type="region of interest" description="Disordered" evidence="6">
    <location>
        <begin position="415"/>
        <end position="436"/>
    </location>
</feature>
<dbReference type="PANTHER" id="PTHR43289:SF30">
    <property type="entry name" value="NON-SPECIFIC SERINE_THREONINE PROTEIN KINASE"/>
    <property type="match status" value="1"/>
</dbReference>
<keyword evidence="4 5" id="KW-0067">ATP-binding</keyword>
<dbReference type="PROSITE" id="PS00108">
    <property type="entry name" value="PROTEIN_KINASE_ST"/>
    <property type="match status" value="1"/>
</dbReference>
<feature type="compositionally biased region" description="Pro residues" evidence="6">
    <location>
        <begin position="452"/>
        <end position="464"/>
    </location>
</feature>
<protein>
    <submittedName>
        <fullName evidence="9">Protein kinase</fullName>
    </submittedName>
</protein>
<evidence type="ECO:0000313" key="10">
    <source>
        <dbReference type="Proteomes" id="UP000440224"/>
    </source>
</evidence>
<dbReference type="PROSITE" id="PS00107">
    <property type="entry name" value="PROTEIN_KINASE_ATP"/>
    <property type="match status" value="1"/>
</dbReference>
<keyword evidence="7" id="KW-0472">Membrane</keyword>
<evidence type="ECO:0000256" key="1">
    <source>
        <dbReference type="ARBA" id="ARBA00022679"/>
    </source>
</evidence>
<feature type="compositionally biased region" description="Polar residues" evidence="6">
    <location>
        <begin position="475"/>
        <end position="484"/>
    </location>
</feature>
<dbReference type="OrthoDB" id="9801841at2"/>
<evidence type="ECO:0000256" key="3">
    <source>
        <dbReference type="ARBA" id="ARBA00022777"/>
    </source>
</evidence>
<keyword evidence="10" id="KW-1185">Reference proteome</keyword>
<dbReference type="InterPro" id="IPR000719">
    <property type="entry name" value="Prot_kinase_dom"/>
</dbReference>
<keyword evidence="2 5" id="KW-0547">Nucleotide-binding</keyword>
<sequence length="582" mass="61295">MGNEVVGSQVAVGDVLAGKYRVERVLGMGGMGVVVAATHLELRDERAIKLVRPELTHPQIIERFLREARAVVKLRSEHVAQVYDIGRLPSGAPFMVMELLHGDDLSALLKKQGALPVHEAALYVMQACDALSEAHGRGIVHRDLKPANLFLTHREDGSPCIKVLDFGVSKYVPEDGESTEMEMTSNGDIMGSPLYMAPEQMRAAREVDARADIWALGAILYKLVTGKAPFQRATTPEIFMAVLGSEVAPLPSSVQPGIPSGLEAVIMRCLSKDVDSRFPRAADLRAALSPYSERREGWPEDERASALDDPRSSRVSNSSRPIPKNIDAILLGCIGKDGKDGARRAARQKHLRARSDPFLKRAEVIAEPKAPAPATNEIPPPSDPELSCAGNGTVPMSSTDLRAIRDRELGAARAAFPSQPAKPASDPPPAGASAAAAHEPIIDEATALVPPRLPSFPSLPPPPLRASFPSFPSPTTAGQATGNSMAPWDYAPTSPAPASRRARSVAFVASATTAVFIVVALVMAFTTGGQKNIAEGAVRGASMRPASGGMSAPAEPADEPPAEVAAPSASASALAGEGATDP</sequence>
<proteinExistence type="predicted"/>
<evidence type="ECO:0000256" key="6">
    <source>
        <dbReference type="SAM" id="MobiDB-lite"/>
    </source>
</evidence>
<feature type="binding site" evidence="5">
    <location>
        <position position="49"/>
    </location>
    <ligand>
        <name>ATP</name>
        <dbReference type="ChEBI" id="CHEBI:30616"/>
    </ligand>
</feature>